<feature type="compositionally biased region" description="Basic and acidic residues" evidence="1">
    <location>
        <begin position="288"/>
        <end position="302"/>
    </location>
</feature>
<dbReference type="Proteomes" id="UP001165060">
    <property type="component" value="Unassembled WGS sequence"/>
</dbReference>
<dbReference type="Pfam" id="PF00575">
    <property type="entry name" value="S1"/>
    <property type="match status" value="2"/>
</dbReference>
<dbReference type="PANTHER" id="PTHR10724">
    <property type="entry name" value="30S RIBOSOMAL PROTEIN S1"/>
    <property type="match status" value="1"/>
</dbReference>
<reference evidence="3 4" key="1">
    <citation type="journal article" date="2023" name="Commun. Biol.">
        <title>Genome analysis of Parmales, the sister group of diatoms, reveals the evolutionary specialization of diatoms from phago-mixotrophs to photoautotrophs.</title>
        <authorList>
            <person name="Ban H."/>
            <person name="Sato S."/>
            <person name="Yoshikawa S."/>
            <person name="Yamada K."/>
            <person name="Nakamura Y."/>
            <person name="Ichinomiya M."/>
            <person name="Sato N."/>
            <person name="Blanc-Mathieu R."/>
            <person name="Endo H."/>
            <person name="Kuwata A."/>
            <person name="Ogata H."/>
        </authorList>
    </citation>
    <scope>NUCLEOTIDE SEQUENCE [LARGE SCALE GENOMIC DNA]</scope>
</reference>
<evidence type="ECO:0000256" key="1">
    <source>
        <dbReference type="SAM" id="MobiDB-lite"/>
    </source>
</evidence>
<dbReference type="InterPro" id="IPR012340">
    <property type="entry name" value="NA-bd_OB-fold"/>
</dbReference>
<feature type="region of interest" description="Disordered" evidence="1">
    <location>
        <begin position="268"/>
        <end position="302"/>
    </location>
</feature>
<feature type="region of interest" description="Disordered" evidence="1">
    <location>
        <begin position="153"/>
        <end position="174"/>
    </location>
</feature>
<evidence type="ECO:0000313" key="3">
    <source>
        <dbReference type="EMBL" id="GMI24788.1"/>
    </source>
</evidence>
<evidence type="ECO:0000259" key="2">
    <source>
        <dbReference type="PROSITE" id="PS50126"/>
    </source>
</evidence>
<dbReference type="InterPro" id="IPR050437">
    <property type="entry name" value="Ribos_protein_bS1-like"/>
</dbReference>
<dbReference type="Gene3D" id="2.40.50.140">
    <property type="entry name" value="Nucleic acid-binding proteins"/>
    <property type="match status" value="2"/>
</dbReference>
<dbReference type="SMART" id="SM00316">
    <property type="entry name" value="S1"/>
    <property type="match status" value="2"/>
</dbReference>
<dbReference type="PROSITE" id="PS50126">
    <property type="entry name" value="S1"/>
    <property type="match status" value="2"/>
</dbReference>
<proteinExistence type="predicted"/>
<protein>
    <recommendedName>
        <fullName evidence="2">S1 motif domain-containing protein</fullName>
    </recommendedName>
</protein>
<comment type="caution">
    <text evidence="3">The sequence shown here is derived from an EMBL/GenBank/DDBJ whole genome shotgun (WGS) entry which is preliminary data.</text>
</comment>
<name>A0ABQ6MEK4_9STRA</name>
<gene>
    <name evidence="3" type="ORF">TeGR_g2439</name>
</gene>
<organism evidence="3 4">
    <name type="scientific">Tetraparma gracilis</name>
    <dbReference type="NCBI Taxonomy" id="2962635"/>
    <lineage>
        <taxon>Eukaryota</taxon>
        <taxon>Sar</taxon>
        <taxon>Stramenopiles</taxon>
        <taxon>Ochrophyta</taxon>
        <taxon>Bolidophyceae</taxon>
        <taxon>Parmales</taxon>
        <taxon>Triparmaceae</taxon>
        <taxon>Tetraparma</taxon>
    </lineage>
</organism>
<keyword evidence="4" id="KW-1185">Reference proteome</keyword>
<dbReference type="InterPro" id="IPR003029">
    <property type="entry name" value="S1_domain"/>
</dbReference>
<sequence length="328" mass="34271">MSSYLDDISSPDSAPDQAPPATSVEASVPPAVAAADDSDASPSASHALERPAGPDATKAKRPKRASKPAPTADMVGATLTGTVRTVMPYGAFVDVGRSSDGLVHISRVRDDFVADVAEVLSVGDEVSVRVISVDLDKKQIALSMLSEESEAAAAATRGQGKRRPQRSGGDRAAQGKALAALAGSGYSDELFVEGSVVSTLPFGAFVRFSTQSLVGTLEGELDGLVHISALSKDRVDSVEAVCNVGDSVKVRVKDVDVEGGKISLSMINKEDEPAPRRGGGGAGGKRGPRIEERFTESEMGAKDWKESMEEFNTSQGTFSNNLMMKKTN</sequence>
<dbReference type="EMBL" id="BRYB01002741">
    <property type="protein sequence ID" value="GMI24788.1"/>
    <property type="molecule type" value="Genomic_DNA"/>
</dbReference>
<feature type="domain" description="S1 motif" evidence="2">
    <location>
        <begin position="76"/>
        <end position="145"/>
    </location>
</feature>
<feature type="domain" description="S1 motif" evidence="2">
    <location>
        <begin position="189"/>
        <end position="267"/>
    </location>
</feature>
<evidence type="ECO:0000313" key="4">
    <source>
        <dbReference type="Proteomes" id="UP001165060"/>
    </source>
</evidence>
<dbReference type="PANTHER" id="PTHR10724:SF10">
    <property type="entry name" value="S1 RNA-BINDING DOMAIN-CONTAINING PROTEIN 1"/>
    <property type="match status" value="1"/>
</dbReference>
<dbReference type="SUPFAM" id="SSF50249">
    <property type="entry name" value="Nucleic acid-binding proteins"/>
    <property type="match status" value="2"/>
</dbReference>
<accession>A0ABQ6MEK4</accession>
<feature type="region of interest" description="Disordered" evidence="1">
    <location>
        <begin position="1"/>
        <end position="73"/>
    </location>
</feature>
<feature type="compositionally biased region" description="Low complexity" evidence="1">
    <location>
        <begin position="1"/>
        <end position="46"/>
    </location>
</feature>